<dbReference type="EMBL" id="CP000724">
    <property type="protein sequence ID" value="ABR46245.1"/>
    <property type="molecule type" value="Genomic_DNA"/>
</dbReference>
<dbReference type="OrthoDB" id="8421503at2"/>
<dbReference type="Proteomes" id="UP000001572">
    <property type="component" value="Chromosome"/>
</dbReference>
<dbReference type="GO" id="GO:0009360">
    <property type="term" value="C:DNA polymerase III complex"/>
    <property type="evidence" value="ECO:0007669"/>
    <property type="project" value="InterPro"/>
</dbReference>
<dbReference type="PANTHER" id="PTHR30478">
    <property type="entry name" value="DNA POLYMERASE III SUBUNIT BETA"/>
    <property type="match status" value="1"/>
</dbReference>
<gene>
    <name evidence="14" type="ordered locus">Amet_0002</name>
</gene>
<dbReference type="InterPro" id="IPR001001">
    <property type="entry name" value="DNA_polIII_beta"/>
</dbReference>
<dbReference type="InterPro" id="IPR022637">
    <property type="entry name" value="DNA_polIII_beta_cen"/>
</dbReference>
<dbReference type="GO" id="GO:0003677">
    <property type="term" value="F:DNA binding"/>
    <property type="evidence" value="ECO:0007669"/>
    <property type="project" value="UniProtKB-UniRule"/>
</dbReference>
<dbReference type="Gene3D" id="3.10.150.10">
    <property type="entry name" value="DNA Polymerase III, subunit A, domain 2"/>
    <property type="match status" value="1"/>
</dbReference>
<proteinExistence type="inferred from homology"/>
<evidence type="ECO:0000259" key="13">
    <source>
        <dbReference type="Pfam" id="PF02768"/>
    </source>
</evidence>
<dbReference type="Pfam" id="PF02767">
    <property type="entry name" value="DNA_pol3_beta_2"/>
    <property type="match status" value="1"/>
</dbReference>
<dbReference type="Pfam" id="PF02768">
    <property type="entry name" value="DNA_pol3_beta_3"/>
    <property type="match status" value="1"/>
</dbReference>
<dbReference type="HOGENOM" id="CLU_038149_2_1_9"/>
<dbReference type="Gene3D" id="3.70.10.10">
    <property type="match status" value="1"/>
</dbReference>
<dbReference type="STRING" id="293826.Amet_0002"/>
<dbReference type="Pfam" id="PF00712">
    <property type="entry name" value="DNA_pol3_beta"/>
    <property type="match status" value="1"/>
</dbReference>
<name>A6TJ77_ALKMQ</name>
<keyword evidence="4 10" id="KW-0963">Cytoplasm</keyword>
<dbReference type="SUPFAM" id="SSF55979">
    <property type="entry name" value="DNA clamp"/>
    <property type="match status" value="3"/>
</dbReference>
<dbReference type="SMART" id="SM00480">
    <property type="entry name" value="POL3Bc"/>
    <property type="match status" value="1"/>
</dbReference>
<dbReference type="RefSeq" id="WP_011971154.1">
    <property type="nucleotide sequence ID" value="NC_009633.1"/>
</dbReference>
<dbReference type="InterPro" id="IPR022634">
    <property type="entry name" value="DNA_polIII_beta_N"/>
</dbReference>
<organism evidence="14 15">
    <name type="scientific">Alkaliphilus metalliredigens (strain QYMF)</name>
    <dbReference type="NCBI Taxonomy" id="293826"/>
    <lineage>
        <taxon>Bacteria</taxon>
        <taxon>Bacillati</taxon>
        <taxon>Bacillota</taxon>
        <taxon>Clostridia</taxon>
        <taxon>Peptostreptococcales</taxon>
        <taxon>Natronincolaceae</taxon>
        <taxon>Alkaliphilus</taxon>
    </lineage>
</organism>
<comment type="similarity">
    <text evidence="2 10">Belongs to the beta sliding clamp family.</text>
</comment>
<evidence type="ECO:0000313" key="15">
    <source>
        <dbReference type="Proteomes" id="UP000001572"/>
    </source>
</evidence>
<dbReference type="KEGG" id="amt:Amet_0002"/>
<evidence type="ECO:0000259" key="11">
    <source>
        <dbReference type="Pfam" id="PF00712"/>
    </source>
</evidence>
<reference evidence="15" key="1">
    <citation type="journal article" date="2016" name="Genome Announc.">
        <title>Complete genome sequence of Alkaliphilus metalliredigens strain QYMF, an alkaliphilic and metal-reducing bacterium isolated from borax-contaminated leachate ponds.</title>
        <authorList>
            <person name="Hwang C."/>
            <person name="Copeland A."/>
            <person name="Lucas S."/>
            <person name="Lapidus A."/>
            <person name="Barry K."/>
            <person name="Detter J.C."/>
            <person name="Glavina Del Rio T."/>
            <person name="Hammon N."/>
            <person name="Israni S."/>
            <person name="Dalin E."/>
            <person name="Tice H."/>
            <person name="Pitluck S."/>
            <person name="Chertkov O."/>
            <person name="Brettin T."/>
            <person name="Bruce D."/>
            <person name="Han C."/>
            <person name="Schmutz J."/>
            <person name="Larimer F."/>
            <person name="Land M.L."/>
            <person name="Hauser L."/>
            <person name="Kyrpides N."/>
            <person name="Mikhailova N."/>
            <person name="Ye Q."/>
            <person name="Zhou J."/>
            <person name="Richardson P."/>
            <person name="Fields M.W."/>
        </authorList>
    </citation>
    <scope>NUCLEOTIDE SEQUENCE [LARGE SCALE GENOMIC DNA]</scope>
    <source>
        <strain evidence="15">QYMF</strain>
    </source>
</reference>
<keyword evidence="7 10" id="KW-0235">DNA replication</keyword>
<evidence type="ECO:0000256" key="4">
    <source>
        <dbReference type="ARBA" id="ARBA00022490"/>
    </source>
</evidence>
<evidence type="ECO:0000313" key="14">
    <source>
        <dbReference type="EMBL" id="ABR46245.1"/>
    </source>
</evidence>
<dbReference type="InterPro" id="IPR046938">
    <property type="entry name" value="DNA_clamp_sf"/>
</dbReference>
<comment type="subunit">
    <text evidence="10">Forms a ring-shaped head-to-tail homodimer around DNA.</text>
</comment>
<dbReference type="PANTHER" id="PTHR30478:SF0">
    <property type="entry name" value="BETA SLIDING CLAMP"/>
    <property type="match status" value="1"/>
</dbReference>
<feature type="domain" description="DNA polymerase III beta sliding clamp N-terminal" evidence="11">
    <location>
        <begin position="1"/>
        <end position="119"/>
    </location>
</feature>
<dbReference type="GO" id="GO:0003887">
    <property type="term" value="F:DNA-directed DNA polymerase activity"/>
    <property type="evidence" value="ECO:0007669"/>
    <property type="project" value="UniProtKB-UniRule"/>
</dbReference>
<evidence type="ECO:0000256" key="6">
    <source>
        <dbReference type="ARBA" id="ARBA00022695"/>
    </source>
</evidence>
<dbReference type="PIRSF" id="PIRSF000804">
    <property type="entry name" value="DNA_pol_III_b"/>
    <property type="match status" value="1"/>
</dbReference>
<dbReference type="NCBIfam" id="TIGR00663">
    <property type="entry name" value="dnan"/>
    <property type="match status" value="1"/>
</dbReference>
<feature type="domain" description="DNA polymerase III beta sliding clamp C-terminal" evidence="13">
    <location>
        <begin position="244"/>
        <end position="364"/>
    </location>
</feature>
<evidence type="ECO:0000256" key="8">
    <source>
        <dbReference type="ARBA" id="ARBA00022932"/>
    </source>
</evidence>
<comment type="subcellular location">
    <subcellularLocation>
        <location evidence="1 10">Cytoplasm</location>
    </subcellularLocation>
</comment>
<evidence type="ECO:0000256" key="1">
    <source>
        <dbReference type="ARBA" id="ARBA00004496"/>
    </source>
</evidence>
<dbReference type="GO" id="GO:0005737">
    <property type="term" value="C:cytoplasm"/>
    <property type="evidence" value="ECO:0007669"/>
    <property type="project" value="UniProtKB-SubCell"/>
</dbReference>
<dbReference type="GO" id="GO:0006271">
    <property type="term" value="P:DNA strand elongation involved in DNA replication"/>
    <property type="evidence" value="ECO:0007669"/>
    <property type="project" value="TreeGrafter"/>
</dbReference>
<evidence type="ECO:0000259" key="12">
    <source>
        <dbReference type="Pfam" id="PF02767"/>
    </source>
</evidence>
<dbReference type="InterPro" id="IPR022635">
    <property type="entry name" value="DNA_polIII_beta_C"/>
</dbReference>
<dbReference type="GO" id="GO:0008408">
    <property type="term" value="F:3'-5' exonuclease activity"/>
    <property type="evidence" value="ECO:0007669"/>
    <property type="project" value="InterPro"/>
</dbReference>
<evidence type="ECO:0000256" key="9">
    <source>
        <dbReference type="ARBA" id="ARBA00023125"/>
    </source>
</evidence>
<evidence type="ECO:0000256" key="2">
    <source>
        <dbReference type="ARBA" id="ARBA00010752"/>
    </source>
</evidence>
<protein>
    <recommendedName>
        <fullName evidence="3 10">Beta sliding clamp</fullName>
    </recommendedName>
</protein>
<keyword evidence="9" id="KW-0238">DNA-binding</keyword>
<dbReference type="eggNOG" id="COG0592">
    <property type="taxonomic scope" value="Bacteria"/>
</dbReference>
<keyword evidence="15" id="KW-1185">Reference proteome</keyword>
<feature type="domain" description="DNA polymerase III beta sliding clamp central" evidence="12">
    <location>
        <begin position="128"/>
        <end position="240"/>
    </location>
</feature>
<evidence type="ECO:0000256" key="3">
    <source>
        <dbReference type="ARBA" id="ARBA00021035"/>
    </source>
</evidence>
<sequence>MHFSCSQKALMHSISIVQKGVSAKTTLPILKGIYIETNNEGLRLVGTDLEIGIEHVMEADVLQEGIVVVDARLFSEIIRKLPDAEVDITLKENNQLEIKCASTEFNILVYSPDEFPELPIVEEDQVYEIAQELFKGMIRQTVFATSQDESRPILTGVLMEIEENTLNMVALDGYRLALRKGKISGNSNHKVVVPAKTLNEVNRILNPDEEEPLHITLTNNHALFTAGKTKLISRLLEGEFINYKQILPKEHRSKVTIKGKEILNSIERASLLAKEGRNNLVRFVVNDEKMVITSNSELGKVHEEINIVLEGEDIEIAFNSKYFIDALKVIDDEEVCLEFTTNLSPGILKPLANENYTYLVLPVRLASN</sequence>
<keyword evidence="5 10" id="KW-0808">Transferase</keyword>
<evidence type="ECO:0000256" key="10">
    <source>
        <dbReference type="PIRNR" id="PIRNR000804"/>
    </source>
</evidence>
<dbReference type="CDD" id="cd00140">
    <property type="entry name" value="beta_clamp"/>
    <property type="match status" value="1"/>
</dbReference>
<evidence type="ECO:0000256" key="7">
    <source>
        <dbReference type="ARBA" id="ARBA00022705"/>
    </source>
</evidence>
<dbReference type="AlphaFoldDB" id="A6TJ77"/>
<comment type="function">
    <text evidence="10">Confers DNA tethering and processivity to DNA polymerases and other proteins. Acts as a clamp, forming a ring around DNA (a reaction catalyzed by the clamp-loading complex) which diffuses in an ATP-independent manner freely and bidirectionally along dsDNA. Initially characterized for its ability to contact the catalytic subunit of DNA polymerase III (Pol III), a complex, multichain enzyme responsible for most of the replicative synthesis in bacteria; Pol III exhibits 3'-5' exonuclease proofreading activity. The beta chain is required for initiation of replication as well as for processivity of DNA replication.</text>
</comment>
<evidence type="ECO:0000256" key="5">
    <source>
        <dbReference type="ARBA" id="ARBA00022679"/>
    </source>
</evidence>
<accession>A6TJ77</accession>
<keyword evidence="8 10" id="KW-0239">DNA-directed DNA polymerase</keyword>
<keyword evidence="6 10" id="KW-0548">Nucleotidyltransferase</keyword>